<dbReference type="AlphaFoldDB" id="A0A7J0BN59"/>
<reference evidence="1 2" key="1">
    <citation type="submission" date="2020-05" db="EMBL/GenBank/DDBJ databases">
        <title>Draft genome sequence of Desulfovibrio sp. strain HN2T.</title>
        <authorList>
            <person name="Ueno A."/>
            <person name="Tamazawa S."/>
            <person name="Tamamura S."/>
            <person name="Murakami T."/>
            <person name="Kiyama T."/>
            <person name="Inomata H."/>
            <person name="Amano Y."/>
            <person name="Miyakawa K."/>
            <person name="Tamaki H."/>
            <person name="Naganuma T."/>
            <person name="Kaneko K."/>
        </authorList>
    </citation>
    <scope>NUCLEOTIDE SEQUENCE [LARGE SCALE GENOMIC DNA]</scope>
    <source>
        <strain evidence="1 2">HN2</strain>
    </source>
</reference>
<comment type="caution">
    <text evidence="1">The sequence shown here is derived from an EMBL/GenBank/DDBJ whole genome shotgun (WGS) entry which is preliminary data.</text>
</comment>
<gene>
    <name evidence="1" type="ORF">DSM101010T_34850</name>
</gene>
<organism evidence="1 2">
    <name type="scientific">Desulfovibrio subterraneus</name>
    <dbReference type="NCBI Taxonomy" id="2718620"/>
    <lineage>
        <taxon>Bacteria</taxon>
        <taxon>Pseudomonadati</taxon>
        <taxon>Thermodesulfobacteriota</taxon>
        <taxon>Desulfovibrionia</taxon>
        <taxon>Desulfovibrionales</taxon>
        <taxon>Desulfovibrionaceae</taxon>
        <taxon>Desulfovibrio</taxon>
    </lineage>
</organism>
<dbReference type="Proteomes" id="UP000503840">
    <property type="component" value="Unassembled WGS sequence"/>
</dbReference>
<sequence length="104" mass="11992">MDRQESYSLLLSIDGWKNRKSSIEKINTIIYVCEECEAAWLSLDGIFTEEDATAFISYIESLDLITRGVAPDWRRVLEVIDFVRLDDVECIIEKYGIEIVGSYC</sequence>
<evidence type="ECO:0000313" key="1">
    <source>
        <dbReference type="EMBL" id="GFM35120.1"/>
    </source>
</evidence>
<keyword evidence="2" id="KW-1185">Reference proteome</keyword>
<proteinExistence type="predicted"/>
<evidence type="ECO:0000313" key="2">
    <source>
        <dbReference type="Proteomes" id="UP000503840"/>
    </source>
</evidence>
<name>A0A7J0BN59_9BACT</name>
<protein>
    <submittedName>
        <fullName evidence="1">Uncharacterized protein</fullName>
    </submittedName>
</protein>
<dbReference type="EMBL" id="BLVO01000016">
    <property type="protein sequence ID" value="GFM35120.1"/>
    <property type="molecule type" value="Genomic_DNA"/>
</dbReference>
<accession>A0A7J0BN59</accession>
<dbReference type="RefSeq" id="WP_174406749.1">
    <property type="nucleotide sequence ID" value="NZ_BLVO01000016.1"/>
</dbReference>